<keyword evidence="2" id="KW-1185">Reference proteome</keyword>
<comment type="caution">
    <text evidence="1">The sequence shown here is derived from an EMBL/GenBank/DDBJ whole genome shotgun (WGS) entry which is preliminary data.</text>
</comment>
<dbReference type="AlphaFoldDB" id="A0A8X7S2P7"/>
<dbReference type="OrthoDB" id="266020at2759"/>
<dbReference type="PANTHER" id="PTHR33443">
    <property type="entry name" value="ZGC:112980"/>
    <property type="match status" value="1"/>
</dbReference>
<dbReference type="PANTHER" id="PTHR33443:SF30">
    <property type="entry name" value="SARCOSINE DEHYDROGENASE-2C PROTEIN"/>
    <property type="match status" value="1"/>
</dbReference>
<reference evidence="1 2" key="1">
    <citation type="submission" date="2020-02" db="EMBL/GenBank/DDBJ databases">
        <authorList>
            <person name="Ma Q."/>
            <person name="Huang Y."/>
            <person name="Song X."/>
            <person name="Pei D."/>
        </authorList>
    </citation>
    <scope>NUCLEOTIDE SEQUENCE [LARGE SCALE GENOMIC DNA]</scope>
    <source>
        <strain evidence="1">Sxm20200214</strain>
        <tissue evidence="1">Leaf</tissue>
    </source>
</reference>
<dbReference type="EMBL" id="JAAMPC010000008">
    <property type="protein sequence ID" value="KAG2299299.1"/>
    <property type="molecule type" value="Genomic_DNA"/>
</dbReference>
<evidence type="ECO:0000313" key="2">
    <source>
        <dbReference type="Proteomes" id="UP000886595"/>
    </source>
</evidence>
<organism evidence="1 2">
    <name type="scientific">Brassica carinata</name>
    <name type="common">Ethiopian mustard</name>
    <name type="synonym">Abyssinian cabbage</name>
    <dbReference type="NCBI Taxonomy" id="52824"/>
    <lineage>
        <taxon>Eukaryota</taxon>
        <taxon>Viridiplantae</taxon>
        <taxon>Streptophyta</taxon>
        <taxon>Embryophyta</taxon>
        <taxon>Tracheophyta</taxon>
        <taxon>Spermatophyta</taxon>
        <taxon>Magnoliopsida</taxon>
        <taxon>eudicotyledons</taxon>
        <taxon>Gunneridae</taxon>
        <taxon>Pentapetalae</taxon>
        <taxon>rosids</taxon>
        <taxon>malvids</taxon>
        <taxon>Brassicales</taxon>
        <taxon>Brassicaceae</taxon>
        <taxon>Brassiceae</taxon>
        <taxon>Brassica</taxon>
    </lineage>
</organism>
<name>A0A8X7S2P7_BRACI</name>
<evidence type="ECO:0000313" key="1">
    <source>
        <dbReference type="EMBL" id="KAG2299299.1"/>
    </source>
</evidence>
<dbReference type="Proteomes" id="UP000886595">
    <property type="component" value="Unassembled WGS sequence"/>
</dbReference>
<gene>
    <name evidence="1" type="ORF">Bca52824_035771</name>
</gene>
<dbReference type="InterPro" id="IPR053234">
    <property type="entry name" value="RPM1_Interactor"/>
</dbReference>
<protein>
    <submittedName>
        <fullName evidence="1">Uncharacterized protein</fullName>
    </submittedName>
</protein>
<accession>A0A8X7S2P7</accession>
<sequence>METKKEEVTPLTGILCLKTRQDMKRIEETDDCFILDFDPFDSFDVKNISFSGDREADRDLLLSMRQARFKYRVACRDYPHPRHLCLNYPFGSTPSATHCHLVLTSVLFSLKGQHEYVQCYSCCVCNKPAPCAQWISSHCNASADSMERRTMD</sequence>
<proteinExistence type="predicted"/>